<sequence length="28" mass="3513">MKRFCDFTKPLYNIYISENHRYNIYAVL</sequence>
<reference evidence="1" key="1">
    <citation type="submission" date="2018-05" db="EMBL/GenBank/DDBJ databases">
        <authorList>
            <person name="Lanie J.A."/>
            <person name="Ng W.-L."/>
            <person name="Kazmierczak K.M."/>
            <person name="Andrzejewski T.M."/>
            <person name="Davidsen T.M."/>
            <person name="Wayne K.J."/>
            <person name="Tettelin H."/>
            <person name="Glass J.I."/>
            <person name="Rusch D."/>
            <person name="Podicherti R."/>
            <person name="Tsui H.-C.T."/>
            <person name="Winkler M.E."/>
        </authorList>
    </citation>
    <scope>NUCLEOTIDE SEQUENCE</scope>
</reference>
<proteinExistence type="predicted"/>
<dbReference type="AlphaFoldDB" id="A0A381QZV2"/>
<gene>
    <name evidence="1" type="ORF">METZ01_LOCUS35857</name>
</gene>
<name>A0A381QZV2_9ZZZZ</name>
<protein>
    <submittedName>
        <fullName evidence="1">Uncharacterized protein</fullName>
    </submittedName>
</protein>
<accession>A0A381QZV2</accession>
<evidence type="ECO:0000313" key="1">
    <source>
        <dbReference type="EMBL" id="SUZ83003.1"/>
    </source>
</evidence>
<dbReference type="EMBL" id="UINC01001531">
    <property type="protein sequence ID" value="SUZ83003.1"/>
    <property type="molecule type" value="Genomic_DNA"/>
</dbReference>
<organism evidence="1">
    <name type="scientific">marine metagenome</name>
    <dbReference type="NCBI Taxonomy" id="408172"/>
    <lineage>
        <taxon>unclassified sequences</taxon>
        <taxon>metagenomes</taxon>
        <taxon>ecological metagenomes</taxon>
    </lineage>
</organism>